<evidence type="ECO:0000313" key="2">
    <source>
        <dbReference type="Proteomes" id="UP000657385"/>
    </source>
</evidence>
<evidence type="ECO:0000313" key="1">
    <source>
        <dbReference type="EMBL" id="MBF9066933.1"/>
    </source>
</evidence>
<organism evidence="1 2">
    <name type="scientific">Streptacidiphilus fuscans</name>
    <dbReference type="NCBI Taxonomy" id="2789292"/>
    <lineage>
        <taxon>Bacteria</taxon>
        <taxon>Bacillati</taxon>
        <taxon>Actinomycetota</taxon>
        <taxon>Actinomycetes</taxon>
        <taxon>Kitasatosporales</taxon>
        <taxon>Streptomycetaceae</taxon>
        <taxon>Streptacidiphilus</taxon>
    </lineage>
</organism>
<reference evidence="1" key="1">
    <citation type="submission" date="2020-11" db="EMBL/GenBank/DDBJ databases">
        <title>Isolation and identification of active actinomycetes.</title>
        <authorList>
            <person name="Yu B."/>
        </authorList>
    </citation>
    <scope>NUCLEOTIDE SEQUENCE</scope>
    <source>
        <strain evidence="1">NEAU-YB345</strain>
    </source>
</reference>
<dbReference type="Proteomes" id="UP000657385">
    <property type="component" value="Unassembled WGS sequence"/>
</dbReference>
<protein>
    <submittedName>
        <fullName evidence="1">Uncharacterized protein</fullName>
    </submittedName>
</protein>
<proteinExistence type="predicted"/>
<dbReference type="RefSeq" id="WP_196192102.1">
    <property type="nucleotide sequence ID" value="NZ_JADPRT010000001.1"/>
</dbReference>
<name>A0A931FB02_9ACTN</name>
<dbReference type="EMBL" id="JADPRT010000001">
    <property type="protein sequence ID" value="MBF9066933.1"/>
    <property type="molecule type" value="Genomic_DNA"/>
</dbReference>
<dbReference type="AlphaFoldDB" id="A0A931FB02"/>
<keyword evidence="2" id="KW-1185">Reference proteome</keyword>
<comment type="caution">
    <text evidence="1">The sequence shown here is derived from an EMBL/GenBank/DDBJ whole genome shotgun (WGS) entry which is preliminary data.</text>
</comment>
<accession>A0A931FB02</accession>
<sequence length="64" mass="7042">MKLSFTIARTDPDEWTLTLNRDDTGERLFTLGGLRSEAEARHAAEGLRAAVNTAAVLRVEDLAK</sequence>
<gene>
    <name evidence="1" type="ORF">I2501_02620</name>
</gene>